<sequence length="94" mass="10557">MYNGAFIPLEINSCGGSKRSRDISKETTSNRSVLRKKRCTGCWLCALRTILWQNLYLTTIINPQAPLHALVEALYLAALLFLHPPSHEEEPSST</sequence>
<evidence type="ECO:0000313" key="1">
    <source>
        <dbReference type="EMBL" id="KAK6642393.1"/>
    </source>
</evidence>
<dbReference type="EMBL" id="JAWJWE010000002">
    <property type="protein sequence ID" value="KAK6642393.1"/>
    <property type="molecule type" value="Genomic_DNA"/>
</dbReference>
<proteinExistence type="predicted"/>
<dbReference type="Proteomes" id="UP001372834">
    <property type="component" value="Unassembled WGS sequence"/>
</dbReference>
<feature type="non-terminal residue" evidence="1">
    <location>
        <position position="94"/>
    </location>
</feature>
<name>A0AAN8PAT5_POLSC</name>
<evidence type="ECO:0000313" key="2">
    <source>
        <dbReference type="Proteomes" id="UP001372834"/>
    </source>
</evidence>
<reference evidence="1 2" key="1">
    <citation type="submission" date="2023-10" db="EMBL/GenBank/DDBJ databases">
        <title>Genomes of two closely related lineages of the louse Polyplax serrata with different host specificities.</title>
        <authorList>
            <person name="Martinu J."/>
            <person name="Tarabai H."/>
            <person name="Stefka J."/>
            <person name="Hypsa V."/>
        </authorList>
    </citation>
    <scope>NUCLEOTIDE SEQUENCE [LARGE SCALE GENOMIC DNA]</scope>
    <source>
        <strain evidence="1">HR10_N</strain>
    </source>
</reference>
<gene>
    <name evidence="1" type="ORF">RUM43_003895</name>
</gene>
<comment type="caution">
    <text evidence="1">The sequence shown here is derived from an EMBL/GenBank/DDBJ whole genome shotgun (WGS) entry which is preliminary data.</text>
</comment>
<protein>
    <submittedName>
        <fullName evidence="1">Uncharacterized protein</fullName>
    </submittedName>
</protein>
<accession>A0AAN8PAT5</accession>
<organism evidence="1 2">
    <name type="scientific">Polyplax serrata</name>
    <name type="common">Common mouse louse</name>
    <dbReference type="NCBI Taxonomy" id="468196"/>
    <lineage>
        <taxon>Eukaryota</taxon>
        <taxon>Metazoa</taxon>
        <taxon>Ecdysozoa</taxon>
        <taxon>Arthropoda</taxon>
        <taxon>Hexapoda</taxon>
        <taxon>Insecta</taxon>
        <taxon>Pterygota</taxon>
        <taxon>Neoptera</taxon>
        <taxon>Paraneoptera</taxon>
        <taxon>Psocodea</taxon>
        <taxon>Troctomorpha</taxon>
        <taxon>Phthiraptera</taxon>
        <taxon>Anoplura</taxon>
        <taxon>Polyplacidae</taxon>
        <taxon>Polyplax</taxon>
    </lineage>
</organism>
<dbReference type="AlphaFoldDB" id="A0AAN8PAT5"/>